<dbReference type="InterPro" id="IPR014710">
    <property type="entry name" value="RmlC-like_jellyroll"/>
</dbReference>
<dbReference type="RefSeq" id="WP_301224184.1">
    <property type="nucleotide sequence ID" value="NZ_JAROCG010000001.1"/>
</dbReference>
<evidence type="ECO:0000256" key="2">
    <source>
        <dbReference type="ARBA" id="ARBA00022833"/>
    </source>
</evidence>
<evidence type="ECO:0000313" key="3">
    <source>
        <dbReference type="EMBL" id="MDN4609496.1"/>
    </source>
</evidence>
<reference evidence="3" key="1">
    <citation type="submission" date="2023-06" db="EMBL/GenBank/DDBJ databases">
        <title>MT1 and MT2 Draft Genomes of Novel Species.</title>
        <authorList>
            <person name="Venkateswaran K."/>
        </authorList>
    </citation>
    <scope>NUCLEOTIDE SEQUENCE</scope>
    <source>
        <strain evidence="3">IIF3SC-B10</strain>
    </source>
</reference>
<gene>
    <name evidence="3" type="ORF">P5G52_01310</name>
</gene>
<dbReference type="InterPro" id="IPR011051">
    <property type="entry name" value="RmlC_Cupin_sf"/>
</dbReference>
<accession>A0ABT8JY44</accession>
<evidence type="ECO:0000313" key="4">
    <source>
        <dbReference type="Proteomes" id="UP001174209"/>
    </source>
</evidence>
<evidence type="ECO:0000256" key="1">
    <source>
        <dbReference type="ARBA" id="ARBA00022723"/>
    </source>
</evidence>
<dbReference type="PANTHER" id="PTHR42742">
    <property type="entry name" value="TRANSCRIPTIONAL REPRESSOR MPRA"/>
    <property type="match status" value="1"/>
</dbReference>
<dbReference type="EMBL" id="JAROCG010000001">
    <property type="protein sequence ID" value="MDN4609496.1"/>
    <property type="molecule type" value="Genomic_DNA"/>
</dbReference>
<dbReference type="InterPro" id="IPR051804">
    <property type="entry name" value="Carb_Metab_Reg_Kinase/Isom"/>
</dbReference>
<organism evidence="3 4">
    <name type="scientific">Arthrobacter burdickii</name>
    <dbReference type="NCBI Taxonomy" id="3035920"/>
    <lineage>
        <taxon>Bacteria</taxon>
        <taxon>Bacillati</taxon>
        <taxon>Actinomycetota</taxon>
        <taxon>Actinomycetes</taxon>
        <taxon>Micrococcales</taxon>
        <taxon>Micrococcaceae</taxon>
        <taxon>Arthrobacter</taxon>
    </lineage>
</organism>
<dbReference type="CDD" id="cd07010">
    <property type="entry name" value="cupin_PMI_type_I_N_bac"/>
    <property type="match status" value="1"/>
</dbReference>
<protein>
    <submittedName>
        <fullName evidence="3">Class I mannose-6-phosphate isomerase</fullName>
    </submittedName>
</protein>
<dbReference type="SUPFAM" id="SSF51182">
    <property type="entry name" value="RmlC-like cupins"/>
    <property type="match status" value="1"/>
</dbReference>
<keyword evidence="3" id="KW-0413">Isomerase</keyword>
<dbReference type="Gene3D" id="2.60.120.10">
    <property type="entry name" value="Jelly Rolls"/>
    <property type="match status" value="1"/>
</dbReference>
<dbReference type="Proteomes" id="UP001174209">
    <property type="component" value="Unassembled WGS sequence"/>
</dbReference>
<proteinExistence type="predicted"/>
<keyword evidence="2" id="KW-0862">Zinc</keyword>
<sequence>MIERLPSNRPPERFYRGGARISAFRNEPAAADFEPEDWIGSTTTIFGEEQLGLTRLADGTLLRDAVAQDPESWLGAEHAARWGSDVRLLVKLLDAGQRLPVHAHPDDAFAARHLGHRHGKAEAWYILQGGTVHLGLTRDVSHAELASLVEAQDVDVLLGLLHEVDVSPGDVVWVPPGVLHAIGAGVLLLELQQPEDLSILLEWRDFALDGAADGHLGLGFDVALTAVQRTAVAREALPGLVRTAPPTGSVFPPDVDAFFRLERVPVEGHVSLDPGFAVLVVSEGSIQLAGQSAPRGSTWLIPAGAGDIVLDGGGEVLVARPPAA</sequence>
<comment type="caution">
    <text evidence="3">The sequence shown here is derived from an EMBL/GenBank/DDBJ whole genome shotgun (WGS) entry which is preliminary data.</text>
</comment>
<dbReference type="GO" id="GO:0016853">
    <property type="term" value="F:isomerase activity"/>
    <property type="evidence" value="ECO:0007669"/>
    <property type="project" value="UniProtKB-KW"/>
</dbReference>
<keyword evidence="1" id="KW-0479">Metal-binding</keyword>
<keyword evidence="4" id="KW-1185">Reference proteome</keyword>
<dbReference type="PANTHER" id="PTHR42742:SF3">
    <property type="entry name" value="FRUCTOKINASE"/>
    <property type="match status" value="1"/>
</dbReference>
<name>A0ABT8JY44_9MICC</name>